<reference evidence="1 2" key="1">
    <citation type="submission" date="2023-04" db="EMBL/GenBank/DDBJ databases">
        <title>Klugiella caeni sp. nov. isolated from the sludge of biochemical tank.</title>
        <authorList>
            <person name="Geng K."/>
        </authorList>
    </citation>
    <scope>NUCLEOTIDE SEQUENCE [LARGE SCALE GENOMIC DNA]</scope>
    <source>
        <strain evidence="1 2">YN-L-19</strain>
    </source>
</reference>
<name>A0AAW6T8Y5_9MICO</name>
<accession>A0AAW6T8Y5</accession>
<dbReference type="Proteomes" id="UP001321506">
    <property type="component" value="Unassembled WGS sequence"/>
</dbReference>
<evidence type="ECO:0000313" key="1">
    <source>
        <dbReference type="EMBL" id="MDI2098515.1"/>
    </source>
</evidence>
<protein>
    <recommendedName>
        <fullName evidence="3">DUF421 domain-containing protein</fullName>
    </recommendedName>
</protein>
<evidence type="ECO:0000313" key="2">
    <source>
        <dbReference type="Proteomes" id="UP001321506"/>
    </source>
</evidence>
<organism evidence="1 2">
    <name type="scientific">Ruicaihuangia caeni</name>
    <dbReference type="NCBI Taxonomy" id="3042517"/>
    <lineage>
        <taxon>Bacteria</taxon>
        <taxon>Bacillati</taxon>
        <taxon>Actinomycetota</taxon>
        <taxon>Actinomycetes</taxon>
        <taxon>Micrococcales</taxon>
        <taxon>Microbacteriaceae</taxon>
        <taxon>Ruicaihuangia</taxon>
    </lineage>
</organism>
<proteinExistence type="predicted"/>
<sequence length="151" mass="15958">MDWASIFVPSIPVLESVVRGSLVVIGLTILLRITGQRESGSLALTDLLVIVLIAQAIGQGLAPESTSITDGFISVLTILAWSIASMRWHTGSLGSGACSNRASNRSSRTARRTSTRCVASSSAVQSWTLSFGCKALKTSSTCAWPTWSRTA</sequence>
<dbReference type="AlphaFoldDB" id="A0AAW6T8Y5"/>
<gene>
    <name evidence="1" type="ORF">QF206_06010</name>
</gene>
<comment type="caution">
    <text evidence="1">The sequence shown here is derived from an EMBL/GenBank/DDBJ whole genome shotgun (WGS) entry which is preliminary data.</text>
</comment>
<dbReference type="EMBL" id="JASATX010000002">
    <property type="protein sequence ID" value="MDI2098515.1"/>
    <property type="molecule type" value="Genomic_DNA"/>
</dbReference>
<keyword evidence="2" id="KW-1185">Reference proteome</keyword>
<evidence type="ECO:0008006" key="3">
    <source>
        <dbReference type="Google" id="ProtNLM"/>
    </source>
</evidence>